<dbReference type="GO" id="GO:0005524">
    <property type="term" value="F:ATP binding"/>
    <property type="evidence" value="ECO:0007669"/>
    <property type="project" value="UniProtKB-KW"/>
</dbReference>
<dbReference type="PANTHER" id="PTHR43309:SF4">
    <property type="entry name" value="CARBOXYLTRANSFERASE DOMAIN-CONTAINING PROTEIN"/>
    <property type="match status" value="1"/>
</dbReference>
<reference evidence="5 6" key="1">
    <citation type="submission" date="2019-05" db="EMBL/GenBank/DDBJ databases">
        <title>Genome sequences of Thalassotalea litorea 1K03283.</title>
        <authorList>
            <person name="Zhang D."/>
        </authorList>
    </citation>
    <scope>NUCLEOTIDE SEQUENCE [LARGE SCALE GENOMIC DNA]</scope>
    <source>
        <strain evidence="5 6">MCCC 1K03283</strain>
    </source>
</reference>
<dbReference type="PANTHER" id="PTHR43309">
    <property type="entry name" value="5-OXOPROLINASE SUBUNIT C"/>
    <property type="match status" value="1"/>
</dbReference>
<evidence type="ECO:0000313" key="6">
    <source>
        <dbReference type="Proteomes" id="UP000307790"/>
    </source>
</evidence>
<evidence type="ECO:0000313" key="5">
    <source>
        <dbReference type="EMBL" id="TLU67748.1"/>
    </source>
</evidence>
<dbReference type="GO" id="GO:0016740">
    <property type="term" value="F:transferase activity"/>
    <property type="evidence" value="ECO:0007669"/>
    <property type="project" value="UniProtKB-KW"/>
</dbReference>
<proteinExistence type="predicted"/>
<accession>A0A5R9J0M8</accession>
<protein>
    <submittedName>
        <fullName evidence="5">Biotin-dependent carboxyltransferase</fullName>
    </submittedName>
</protein>
<dbReference type="InterPro" id="IPR003778">
    <property type="entry name" value="CT_A_B"/>
</dbReference>
<dbReference type="InterPro" id="IPR029000">
    <property type="entry name" value="Cyclophilin-like_dom_sf"/>
</dbReference>
<dbReference type="EMBL" id="VCBC01000002">
    <property type="protein sequence ID" value="TLU67748.1"/>
    <property type="molecule type" value="Genomic_DNA"/>
</dbReference>
<keyword evidence="3" id="KW-0067">ATP-binding</keyword>
<name>A0A5R9J0M8_9GAMM</name>
<dbReference type="Gene3D" id="2.40.100.10">
    <property type="entry name" value="Cyclophilin-like"/>
    <property type="match status" value="1"/>
</dbReference>
<dbReference type="NCBIfam" id="TIGR00724">
    <property type="entry name" value="urea_amlyse_rel"/>
    <property type="match status" value="1"/>
</dbReference>
<evidence type="ECO:0000256" key="2">
    <source>
        <dbReference type="ARBA" id="ARBA00022801"/>
    </source>
</evidence>
<evidence type="ECO:0000256" key="1">
    <source>
        <dbReference type="ARBA" id="ARBA00022741"/>
    </source>
</evidence>
<comment type="caution">
    <text evidence="5">The sequence shown here is derived from an EMBL/GenBank/DDBJ whole genome shotgun (WGS) entry which is preliminary data.</text>
</comment>
<sequence length="314" mass="34825">MSGFYVEHPGMHTLIEDAGRIGKANLGLTTGGPADRMAFYWANRLVENARGCAALEVTYGGLKLHSSCNSSIALTGADIELKINNQRVRNWQSHIIEKGDFIELGFSQNGIKAYLAIKGGIRVEEQFGSCATVVREHIGGINGSALIKGDWLPVEEQICAHTNALPENAIPTYLTSLNLRVITGYQYQQFSVHQRQRFFSSEYQVSSQWDRMGYRLQGEAITFPKQNMLSEGIAYGAVQIPADGQPIVLLNDRQTIGGYPKMGSVFSLDAYQLAQCQQGAKIRFEPISIENAHNELYLAQSRFKQIEFIKKAAN</sequence>
<organism evidence="5 6">
    <name type="scientific">Thalassotalea litorea</name>
    <dbReference type="NCBI Taxonomy" id="2020715"/>
    <lineage>
        <taxon>Bacteria</taxon>
        <taxon>Pseudomonadati</taxon>
        <taxon>Pseudomonadota</taxon>
        <taxon>Gammaproteobacteria</taxon>
        <taxon>Alteromonadales</taxon>
        <taxon>Colwelliaceae</taxon>
        <taxon>Thalassotalea</taxon>
    </lineage>
</organism>
<gene>
    <name evidence="5" type="ORF">FE810_01525</name>
</gene>
<dbReference type="AlphaFoldDB" id="A0A5R9J0M8"/>
<keyword evidence="1" id="KW-0547">Nucleotide-binding</keyword>
<dbReference type="Proteomes" id="UP000307790">
    <property type="component" value="Unassembled WGS sequence"/>
</dbReference>
<evidence type="ECO:0000256" key="3">
    <source>
        <dbReference type="ARBA" id="ARBA00022840"/>
    </source>
</evidence>
<dbReference type="SUPFAM" id="SSF50891">
    <property type="entry name" value="Cyclophilin-like"/>
    <property type="match status" value="1"/>
</dbReference>
<dbReference type="InterPro" id="IPR052708">
    <property type="entry name" value="PxpC"/>
</dbReference>
<dbReference type="OrthoDB" id="9768696at2"/>
<feature type="domain" description="Carboxyltransferase" evidence="4">
    <location>
        <begin position="25"/>
        <end position="303"/>
    </location>
</feature>
<keyword evidence="6" id="KW-1185">Reference proteome</keyword>
<keyword evidence="5" id="KW-0808">Transferase</keyword>
<dbReference type="GO" id="GO:0016787">
    <property type="term" value="F:hydrolase activity"/>
    <property type="evidence" value="ECO:0007669"/>
    <property type="project" value="UniProtKB-KW"/>
</dbReference>
<keyword evidence="2" id="KW-0378">Hydrolase</keyword>
<evidence type="ECO:0000259" key="4">
    <source>
        <dbReference type="SMART" id="SM00797"/>
    </source>
</evidence>
<dbReference type="Pfam" id="PF02626">
    <property type="entry name" value="CT_A_B"/>
    <property type="match status" value="1"/>
</dbReference>
<dbReference type="SMART" id="SM00797">
    <property type="entry name" value="AHS2"/>
    <property type="match status" value="1"/>
</dbReference>